<keyword evidence="2" id="KW-0472">Membrane</keyword>
<feature type="transmembrane region" description="Helical" evidence="2">
    <location>
        <begin position="258"/>
        <end position="282"/>
    </location>
</feature>
<evidence type="ECO:0000256" key="2">
    <source>
        <dbReference type="SAM" id="Phobius"/>
    </source>
</evidence>
<reference evidence="4 5" key="1">
    <citation type="submission" date="2019-06" db="EMBL/GenBank/DDBJ databases">
        <title>Sequencing the genomes of 1000 actinobacteria strains.</title>
        <authorList>
            <person name="Klenk H.-P."/>
        </authorList>
    </citation>
    <scope>NUCLEOTIDE SEQUENCE [LARGE SCALE GENOMIC DNA]</scope>
    <source>
        <strain evidence="4 5">DSM 25218</strain>
    </source>
</reference>
<feature type="transmembrane region" description="Helical" evidence="2">
    <location>
        <begin position="128"/>
        <end position="151"/>
    </location>
</feature>
<keyword evidence="5" id="KW-1185">Reference proteome</keyword>
<organism evidence="4 5">
    <name type="scientific">Nocardioides albertanoniae</name>
    <dbReference type="NCBI Taxonomy" id="1175486"/>
    <lineage>
        <taxon>Bacteria</taxon>
        <taxon>Bacillati</taxon>
        <taxon>Actinomycetota</taxon>
        <taxon>Actinomycetes</taxon>
        <taxon>Propionibacteriales</taxon>
        <taxon>Nocardioidaceae</taxon>
        <taxon>Nocardioides</taxon>
    </lineage>
</organism>
<evidence type="ECO:0000259" key="3">
    <source>
        <dbReference type="Pfam" id="PF01757"/>
    </source>
</evidence>
<feature type="domain" description="Acyltransferase 3" evidence="3">
    <location>
        <begin position="18"/>
        <end position="339"/>
    </location>
</feature>
<dbReference type="InterPro" id="IPR002656">
    <property type="entry name" value="Acyl_transf_3_dom"/>
</dbReference>
<keyword evidence="2" id="KW-1133">Transmembrane helix</keyword>
<feature type="compositionally biased region" description="Basic and acidic residues" evidence="1">
    <location>
        <begin position="379"/>
        <end position="395"/>
    </location>
</feature>
<dbReference type="AlphaFoldDB" id="A0A543A405"/>
<feature type="transmembrane region" description="Helical" evidence="2">
    <location>
        <begin position="224"/>
        <end position="243"/>
    </location>
</feature>
<dbReference type="PANTHER" id="PTHR23028:SF53">
    <property type="entry name" value="ACYL_TRANSF_3 DOMAIN-CONTAINING PROTEIN"/>
    <property type="match status" value="1"/>
</dbReference>
<evidence type="ECO:0000313" key="4">
    <source>
        <dbReference type="EMBL" id="TQL67196.1"/>
    </source>
</evidence>
<evidence type="ECO:0000313" key="5">
    <source>
        <dbReference type="Proteomes" id="UP000320209"/>
    </source>
</evidence>
<dbReference type="Proteomes" id="UP000320209">
    <property type="component" value="Unassembled WGS sequence"/>
</dbReference>
<feature type="transmembrane region" description="Helical" evidence="2">
    <location>
        <begin position="294"/>
        <end position="315"/>
    </location>
</feature>
<feature type="region of interest" description="Disordered" evidence="1">
    <location>
        <begin position="365"/>
        <end position="395"/>
    </location>
</feature>
<gene>
    <name evidence="4" type="ORF">FB381_1069</name>
</gene>
<feature type="transmembrane region" description="Helical" evidence="2">
    <location>
        <begin position="321"/>
        <end position="342"/>
    </location>
</feature>
<feature type="transmembrane region" description="Helical" evidence="2">
    <location>
        <begin position="94"/>
        <end position="116"/>
    </location>
</feature>
<proteinExistence type="predicted"/>
<sequence length="395" mass="43648">MSAPKTHHETSLGRMAVLDAVRLFAALAVVLYHFTARAHDPWREGTVSSEIFPHLSNVTVFGQFGVDLFFIISGFVILMSAWGRDVASFTTSRITRLFPGYWAAVLLTAGLLLFVWSPNDKHVALTDVGVNLTMMQTAFDVPMVDGVYWTLWFELRFYVLIGILMVFGLTGARVLAFAAIWPTAAVLADAAGAGLLSNILIAEYAPMFAGGMALYMVARDKRNLLAWLVLLQNVALGAGWASLNTRDRLMEWTNFDPPVAWCVLASLACFVLVAVVTLTPVSRITGRWFTTAGLLTYPLYLIHQYWGFAIIRALTGDLPRYAVLAIAVGASLVLAWLIHRLVERPLAPLLKRGLKSAFASLAHQDGRPRVSRSQTPARTRVEAPVREREMESVNR</sequence>
<name>A0A543A405_9ACTN</name>
<dbReference type="Pfam" id="PF01757">
    <property type="entry name" value="Acyl_transf_3"/>
    <property type="match status" value="1"/>
</dbReference>
<dbReference type="OrthoDB" id="9807745at2"/>
<dbReference type="GO" id="GO:0009103">
    <property type="term" value="P:lipopolysaccharide biosynthetic process"/>
    <property type="evidence" value="ECO:0007669"/>
    <property type="project" value="TreeGrafter"/>
</dbReference>
<keyword evidence="2" id="KW-0812">Transmembrane</keyword>
<dbReference type="GO" id="GO:0016747">
    <property type="term" value="F:acyltransferase activity, transferring groups other than amino-acyl groups"/>
    <property type="evidence" value="ECO:0007669"/>
    <property type="project" value="InterPro"/>
</dbReference>
<feature type="transmembrane region" description="Helical" evidence="2">
    <location>
        <begin position="193"/>
        <end position="217"/>
    </location>
</feature>
<feature type="transmembrane region" description="Helical" evidence="2">
    <location>
        <begin position="60"/>
        <end position="82"/>
    </location>
</feature>
<feature type="transmembrane region" description="Helical" evidence="2">
    <location>
        <begin position="158"/>
        <end position="181"/>
    </location>
</feature>
<dbReference type="PANTHER" id="PTHR23028">
    <property type="entry name" value="ACETYLTRANSFERASE"/>
    <property type="match status" value="1"/>
</dbReference>
<feature type="transmembrane region" description="Helical" evidence="2">
    <location>
        <begin position="12"/>
        <end position="34"/>
    </location>
</feature>
<protein>
    <submittedName>
        <fullName evidence="4">Peptidoglycan/LPS O-acetylase OafA/YrhL</fullName>
    </submittedName>
</protein>
<dbReference type="GO" id="GO:0016020">
    <property type="term" value="C:membrane"/>
    <property type="evidence" value="ECO:0007669"/>
    <property type="project" value="TreeGrafter"/>
</dbReference>
<dbReference type="RefSeq" id="WP_141779325.1">
    <property type="nucleotide sequence ID" value="NZ_VFOV01000001.1"/>
</dbReference>
<dbReference type="InterPro" id="IPR050879">
    <property type="entry name" value="Acyltransferase_3"/>
</dbReference>
<accession>A0A543A405</accession>
<dbReference type="EMBL" id="VFOV01000001">
    <property type="protein sequence ID" value="TQL67196.1"/>
    <property type="molecule type" value="Genomic_DNA"/>
</dbReference>
<evidence type="ECO:0000256" key="1">
    <source>
        <dbReference type="SAM" id="MobiDB-lite"/>
    </source>
</evidence>
<comment type="caution">
    <text evidence="4">The sequence shown here is derived from an EMBL/GenBank/DDBJ whole genome shotgun (WGS) entry which is preliminary data.</text>
</comment>